<feature type="compositionally biased region" description="Polar residues" evidence="6">
    <location>
        <begin position="124"/>
        <end position="133"/>
    </location>
</feature>
<evidence type="ECO:0000256" key="3">
    <source>
        <dbReference type="ARBA" id="ARBA00022902"/>
    </source>
</evidence>
<name>A0AAN8XX08_HALRR</name>
<comment type="caution">
    <text evidence="8">The sequence shown here is derived from an EMBL/GenBank/DDBJ whole genome shotgun (WGS) entry which is preliminary data.</text>
</comment>
<dbReference type="Gene3D" id="3.30.710.10">
    <property type="entry name" value="Potassium Channel Kv1.1, Chain A"/>
    <property type="match status" value="1"/>
</dbReference>
<dbReference type="PANTHER" id="PTHR23110:SF111">
    <property type="entry name" value="LONGITUDINALS LACKING PROTEIN, ISOFORMS F_I_K_T"/>
    <property type="match status" value="1"/>
</dbReference>
<dbReference type="GO" id="GO:0016199">
    <property type="term" value="P:axon midline choice point recognition"/>
    <property type="evidence" value="ECO:0007669"/>
    <property type="project" value="UniProtKB-ARBA"/>
</dbReference>
<evidence type="ECO:0000259" key="7">
    <source>
        <dbReference type="PROSITE" id="PS50097"/>
    </source>
</evidence>
<dbReference type="GO" id="GO:0045467">
    <property type="term" value="P:R7 cell development"/>
    <property type="evidence" value="ECO:0007669"/>
    <property type="project" value="UniProtKB-ARBA"/>
</dbReference>
<dbReference type="GO" id="GO:0035167">
    <property type="term" value="P:larval lymph gland hemopoiesis"/>
    <property type="evidence" value="ECO:0007669"/>
    <property type="project" value="UniProtKB-ARBA"/>
</dbReference>
<feature type="region of interest" description="Disordered" evidence="6">
    <location>
        <begin position="346"/>
        <end position="365"/>
    </location>
</feature>
<gene>
    <name evidence="8" type="ORF">SK128_015916</name>
</gene>
<evidence type="ECO:0000256" key="1">
    <source>
        <dbReference type="ARBA" id="ARBA00022473"/>
    </source>
</evidence>
<feature type="compositionally biased region" description="Acidic residues" evidence="6">
    <location>
        <begin position="303"/>
        <end position="313"/>
    </location>
</feature>
<dbReference type="PANTHER" id="PTHR23110">
    <property type="entry name" value="BTB DOMAIN TRANSCRIPTION FACTOR"/>
    <property type="match status" value="1"/>
</dbReference>
<reference evidence="8 9" key="1">
    <citation type="submission" date="2023-11" db="EMBL/GenBank/DDBJ databases">
        <title>Halocaridina rubra genome assembly.</title>
        <authorList>
            <person name="Smith C."/>
        </authorList>
    </citation>
    <scope>NUCLEOTIDE SEQUENCE [LARGE SCALE GENOMIC DNA]</scope>
    <source>
        <strain evidence="8">EP-1</strain>
        <tissue evidence="8">Whole</tissue>
    </source>
</reference>
<evidence type="ECO:0000256" key="4">
    <source>
        <dbReference type="ARBA" id="ARBA00023242"/>
    </source>
</evidence>
<dbReference type="GO" id="GO:0007526">
    <property type="term" value="P:larval somatic muscle development"/>
    <property type="evidence" value="ECO:0007669"/>
    <property type="project" value="UniProtKB-ARBA"/>
</dbReference>
<evidence type="ECO:0000313" key="8">
    <source>
        <dbReference type="EMBL" id="KAK7086240.1"/>
    </source>
</evidence>
<dbReference type="InterPro" id="IPR011333">
    <property type="entry name" value="SKP1/BTB/POZ_sf"/>
</dbReference>
<dbReference type="EMBL" id="JAXCGZ010000283">
    <property type="protein sequence ID" value="KAK7086240.1"/>
    <property type="molecule type" value="Genomic_DNA"/>
</dbReference>
<dbReference type="GO" id="GO:0008406">
    <property type="term" value="P:gonad development"/>
    <property type="evidence" value="ECO:0007669"/>
    <property type="project" value="UniProtKB-ARBA"/>
</dbReference>
<feature type="compositionally biased region" description="Basic and acidic residues" evidence="6">
    <location>
        <begin position="134"/>
        <end position="149"/>
    </location>
</feature>
<keyword evidence="9" id="KW-1185">Reference proteome</keyword>
<dbReference type="Proteomes" id="UP001381693">
    <property type="component" value="Unassembled WGS sequence"/>
</dbReference>
<keyword evidence="4" id="KW-0539">Nucleus</keyword>
<dbReference type="InterPro" id="IPR051095">
    <property type="entry name" value="Dros_DevTransReg"/>
</dbReference>
<evidence type="ECO:0000256" key="2">
    <source>
        <dbReference type="ARBA" id="ARBA00022782"/>
    </source>
</evidence>
<keyword evidence="2" id="KW-0221">Differentiation</keyword>
<evidence type="ECO:0000256" key="5">
    <source>
        <dbReference type="ARBA" id="ARBA00037382"/>
    </source>
</evidence>
<dbReference type="GO" id="GO:0006357">
    <property type="term" value="P:regulation of transcription by RNA polymerase II"/>
    <property type="evidence" value="ECO:0007669"/>
    <property type="project" value="TreeGrafter"/>
</dbReference>
<organism evidence="8 9">
    <name type="scientific">Halocaridina rubra</name>
    <name type="common">Hawaiian red shrimp</name>
    <dbReference type="NCBI Taxonomy" id="373956"/>
    <lineage>
        <taxon>Eukaryota</taxon>
        <taxon>Metazoa</taxon>
        <taxon>Ecdysozoa</taxon>
        <taxon>Arthropoda</taxon>
        <taxon>Crustacea</taxon>
        <taxon>Multicrustacea</taxon>
        <taxon>Malacostraca</taxon>
        <taxon>Eumalacostraca</taxon>
        <taxon>Eucarida</taxon>
        <taxon>Decapoda</taxon>
        <taxon>Pleocyemata</taxon>
        <taxon>Caridea</taxon>
        <taxon>Atyoidea</taxon>
        <taxon>Atyidae</taxon>
        <taxon>Halocaridina</taxon>
    </lineage>
</organism>
<feature type="compositionally biased region" description="Pro residues" evidence="6">
    <location>
        <begin position="205"/>
        <end position="214"/>
    </location>
</feature>
<dbReference type="PROSITE" id="PS50097">
    <property type="entry name" value="BTB"/>
    <property type="match status" value="1"/>
</dbReference>
<proteinExistence type="predicted"/>
<evidence type="ECO:0000256" key="6">
    <source>
        <dbReference type="SAM" id="MobiDB-lite"/>
    </source>
</evidence>
<dbReference type="CDD" id="cd18315">
    <property type="entry name" value="BTB_POZ_BAB-like"/>
    <property type="match status" value="1"/>
</dbReference>
<keyword evidence="3" id="KW-0524">Neurogenesis</keyword>
<feature type="compositionally biased region" description="Low complexity" evidence="6">
    <location>
        <begin position="245"/>
        <end position="256"/>
    </location>
</feature>
<dbReference type="GO" id="GO:0048813">
    <property type="term" value="P:dendrite morphogenesis"/>
    <property type="evidence" value="ECO:0007669"/>
    <property type="project" value="UniProtKB-ARBA"/>
</dbReference>
<dbReference type="SUPFAM" id="SSF54695">
    <property type="entry name" value="POZ domain"/>
    <property type="match status" value="1"/>
</dbReference>
<accession>A0AAN8XX08</accession>
<evidence type="ECO:0000313" key="9">
    <source>
        <dbReference type="Proteomes" id="UP001381693"/>
    </source>
</evidence>
<keyword evidence="1" id="KW-0217">Developmental protein</keyword>
<dbReference type="AlphaFoldDB" id="A0AAN8XX08"/>
<dbReference type="GO" id="GO:0005634">
    <property type="term" value="C:nucleus"/>
    <property type="evidence" value="ECO:0007669"/>
    <property type="project" value="TreeGrafter"/>
</dbReference>
<feature type="domain" description="BTB" evidence="7">
    <location>
        <begin position="31"/>
        <end position="97"/>
    </location>
</feature>
<sequence length="365" mass="38749">MAEQQFCLRWNNFQANIVSSFETLLDREEFVDVTLSAEGKSLKAHRVLLSACSPYFRDLFRDLPAHQHPVIVLRDTSFTELKSLLSFIYHGEVNVSQERLGLLLKTAEALRIKGLAQDKKTSDNEQFGSLTSSPEKEPEEGLDRGEHRGGGSGSPAHSLAFAGLGGSVLAPGNPLVPLEPPSHKPPHLLHSPPSKRRKSSLQSPLAPPPGPTPPIRENSVSQAPPTTSTSLEEESSCRVINLTMAASNSSGGSPSPRIVPKSEFSMSSPRLLPKTELNDEEDGPGRGGSSSGGGGGGESSDHEGEEPREEDSPEHDLKAPPDLHGLPHLSAVQNFVPYVAAAAAAAAGSSQLETFPGPSGEYASL</sequence>
<comment type="function">
    <text evidence="5">Putative transcription factor required for axon growth and guidance in the central and peripheral nervous systems. Repels CNS axons away from the midline by promoting the expression of the midline repellent sli and its receptor robo.</text>
</comment>
<feature type="compositionally biased region" description="Gly residues" evidence="6">
    <location>
        <begin position="285"/>
        <end position="298"/>
    </location>
</feature>
<dbReference type="SMART" id="SM00225">
    <property type="entry name" value="BTB"/>
    <property type="match status" value="1"/>
</dbReference>
<dbReference type="GO" id="GO:0045476">
    <property type="term" value="P:nurse cell apoptotic process"/>
    <property type="evidence" value="ECO:0007669"/>
    <property type="project" value="UniProtKB-ARBA"/>
</dbReference>
<feature type="region of interest" description="Disordered" evidence="6">
    <location>
        <begin position="117"/>
        <end position="327"/>
    </location>
</feature>
<dbReference type="GO" id="GO:0007464">
    <property type="term" value="P:R3/R4 cell fate commitment"/>
    <property type="evidence" value="ECO:0007669"/>
    <property type="project" value="UniProtKB-ARBA"/>
</dbReference>
<dbReference type="Pfam" id="PF00651">
    <property type="entry name" value="BTB"/>
    <property type="match status" value="1"/>
</dbReference>
<protein>
    <recommendedName>
        <fullName evidence="7">BTB domain-containing protein</fullName>
    </recommendedName>
</protein>
<dbReference type="InterPro" id="IPR000210">
    <property type="entry name" value="BTB/POZ_dom"/>
</dbReference>